<keyword evidence="2" id="KW-1185">Reference proteome</keyword>
<dbReference type="Pfam" id="PF05380">
    <property type="entry name" value="Peptidase_A17"/>
    <property type="match status" value="1"/>
</dbReference>
<dbReference type="InterPro" id="IPR008042">
    <property type="entry name" value="Retrotrans_Pao"/>
</dbReference>
<comment type="caution">
    <text evidence="1">The sequence shown here is derived from an EMBL/GenBank/DDBJ whole genome shotgun (WGS) entry which is preliminary data.</text>
</comment>
<evidence type="ECO:0000313" key="2">
    <source>
        <dbReference type="Proteomes" id="UP000054630"/>
    </source>
</evidence>
<sequence length="111" mass="12621">MATTLECIDYVYDASDSDYSAVVYMRNEATNRHTVENSAREKTRVAPIRRVTLPRDKTHGDLHSSKTVQNILALYAHFITCWCDSEIALAYGRRLIAGRHNGIRQIGHQSK</sequence>
<dbReference type="STRING" id="6336.A0A0V0SBD4"/>
<proteinExistence type="predicted"/>
<accession>A0A0V0SBD4</accession>
<dbReference type="AlphaFoldDB" id="A0A0V0SBD4"/>
<gene>
    <name evidence="1" type="ORF">T07_13263</name>
</gene>
<reference evidence="1 2" key="1">
    <citation type="submission" date="2015-01" db="EMBL/GenBank/DDBJ databases">
        <title>Evolution of Trichinella species and genotypes.</title>
        <authorList>
            <person name="Korhonen P.K."/>
            <person name="Edoardo P."/>
            <person name="Giuseppe L.R."/>
            <person name="Gasser R.B."/>
        </authorList>
    </citation>
    <scope>NUCLEOTIDE SEQUENCE [LARGE SCALE GENOMIC DNA]</scope>
    <source>
        <strain evidence="1">ISS37</strain>
    </source>
</reference>
<dbReference type="Proteomes" id="UP000054630">
    <property type="component" value="Unassembled WGS sequence"/>
</dbReference>
<name>A0A0V0SBD4_9BILA</name>
<dbReference type="EMBL" id="JYDL01000020">
    <property type="protein sequence ID" value="KRX23967.1"/>
    <property type="molecule type" value="Genomic_DNA"/>
</dbReference>
<organism evidence="1 2">
    <name type="scientific">Trichinella nelsoni</name>
    <dbReference type="NCBI Taxonomy" id="6336"/>
    <lineage>
        <taxon>Eukaryota</taxon>
        <taxon>Metazoa</taxon>
        <taxon>Ecdysozoa</taxon>
        <taxon>Nematoda</taxon>
        <taxon>Enoplea</taxon>
        <taxon>Dorylaimia</taxon>
        <taxon>Trichinellida</taxon>
        <taxon>Trichinellidae</taxon>
        <taxon>Trichinella</taxon>
    </lineage>
</organism>
<evidence type="ECO:0000313" key="1">
    <source>
        <dbReference type="EMBL" id="KRX23967.1"/>
    </source>
</evidence>
<protein>
    <submittedName>
        <fullName evidence="1">Uncharacterized protein</fullName>
    </submittedName>
</protein>